<dbReference type="Gene3D" id="3.30.559.10">
    <property type="entry name" value="Chloramphenicol acetyltransferase-like domain"/>
    <property type="match status" value="1"/>
</dbReference>
<keyword evidence="9" id="KW-0276">Fatty acid metabolism</keyword>
<dbReference type="GO" id="GO:0009437">
    <property type="term" value="P:carnitine metabolic process"/>
    <property type="evidence" value="ECO:0000318"/>
    <property type="project" value="GO_Central"/>
</dbReference>
<dbReference type="GO" id="GO:0006631">
    <property type="term" value="P:fatty acid metabolic process"/>
    <property type="evidence" value="ECO:0000318"/>
    <property type="project" value="GO_Central"/>
</dbReference>
<name>A0A7M7MYZ5_STRPU</name>
<dbReference type="PANTHER" id="PTHR22589">
    <property type="entry name" value="CARNITINE O-ACYLTRANSFERASE"/>
    <property type="match status" value="1"/>
</dbReference>
<dbReference type="FunFam" id="3.30.559.70:FF:000001">
    <property type="entry name" value="Carnitine O-palmitoyltransferase 1, liver isoform"/>
    <property type="match status" value="1"/>
</dbReference>
<feature type="active site" description="Proton acceptor" evidence="16">
    <location>
        <position position="471"/>
    </location>
</feature>
<keyword evidence="8 17" id="KW-0812">Transmembrane</keyword>
<protein>
    <recommendedName>
        <fullName evidence="5">carnitine O-palmitoyltransferase</fullName>
        <ecNumber evidence="5">2.3.1.21</ecNumber>
    </recommendedName>
</protein>
<keyword evidence="11" id="KW-0443">Lipid metabolism</keyword>
<dbReference type="Proteomes" id="UP000007110">
    <property type="component" value="Unassembled WGS sequence"/>
</dbReference>
<evidence type="ECO:0000259" key="18">
    <source>
        <dbReference type="Pfam" id="PF00755"/>
    </source>
</evidence>
<keyword evidence="6" id="KW-0813">Transport</keyword>
<dbReference type="GeneID" id="577934"/>
<evidence type="ECO:0000256" key="11">
    <source>
        <dbReference type="ARBA" id="ARBA00023098"/>
    </source>
</evidence>
<evidence type="ECO:0000256" key="12">
    <source>
        <dbReference type="ARBA" id="ARBA00023128"/>
    </source>
</evidence>
<dbReference type="GO" id="GO:0031966">
    <property type="term" value="C:mitochondrial membrane"/>
    <property type="evidence" value="ECO:0007669"/>
    <property type="project" value="UniProtKB-SubCell"/>
</dbReference>
<evidence type="ECO:0000256" key="15">
    <source>
        <dbReference type="ARBA" id="ARBA00048480"/>
    </source>
</evidence>
<evidence type="ECO:0000256" key="6">
    <source>
        <dbReference type="ARBA" id="ARBA00022448"/>
    </source>
</evidence>
<dbReference type="OrthoDB" id="240216at2759"/>
<comment type="pathway">
    <text evidence="3">Lipid metabolism; fatty acid beta-oxidation.</text>
</comment>
<evidence type="ECO:0000256" key="7">
    <source>
        <dbReference type="ARBA" id="ARBA00022679"/>
    </source>
</evidence>
<dbReference type="OMA" id="CVMAQYE"/>
<reference evidence="19" key="2">
    <citation type="submission" date="2021-01" db="UniProtKB">
        <authorList>
            <consortium name="EnsemblMetazoa"/>
        </authorList>
    </citation>
    <scope>IDENTIFICATION</scope>
</reference>
<keyword evidence="7" id="KW-0808">Transferase</keyword>
<evidence type="ECO:0000256" key="8">
    <source>
        <dbReference type="ARBA" id="ARBA00022692"/>
    </source>
</evidence>
<evidence type="ECO:0000256" key="13">
    <source>
        <dbReference type="ARBA" id="ARBA00023136"/>
    </source>
</evidence>
<keyword evidence="13 17" id="KW-0472">Membrane</keyword>
<dbReference type="PANTHER" id="PTHR22589:SF112">
    <property type="entry name" value="CHOLINE_CARNITINE ACYLTRANSFERASE DOMAIN-CONTAINING PROTEIN"/>
    <property type="match status" value="1"/>
</dbReference>
<dbReference type="Gene3D" id="3.30.559.70">
    <property type="entry name" value="Choline/Carnitine o-acyltransferase, domain 2"/>
    <property type="match status" value="1"/>
</dbReference>
<dbReference type="RefSeq" id="XP_030828246.1">
    <property type="nucleotide sequence ID" value="XM_030972386.1"/>
</dbReference>
<dbReference type="AlphaFoldDB" id="A0A7M7MYZ5"/>
<evidence type="ECO:0000256" key="3">
    <source>
        <dbReference type="ARBA" id="ARBA00005005"/>
    </source>
</evidence>
<reference evidence="20" key="1">
    <citation type="submission" date="2015-02" db="EMBL/GenBank/DDBJ databases">
        <title>Genome sequencing for Strongylocentrotus purpuratus.</title>
        <authorList>
            <person name="Murali S."/>
            <person name="Liu Y."/>
            <person name="Vee V."/>
            <person name="English A."/>
            <person name="Wang M."/>
            <person name="Skinner E."/>
            <person name="Han Y."/>
            <person name="Muzny D.M."/>
            <person name="Worley K.C."/>
            <person name="Gibbs R.A."/>
        </authorList>
    </citation>
    <scope>NUCLEOTIDE SEQUENCE</scope>
</reference>
<dbReference type="SUPFAM" id="SSF52777">
    <property type="entry name" value="CoA-dependent acyltransferases"/>
    <property type="match status" value="2"/>
</dbReference>
<dbReference type="KEGG" id="spu:577934"/>
<evidence type="ECO:0000256" key="16">
    <source>
        <dbReference type="PIRSR" id="PIRSR600542-1"/>
    </source>
</evidence>
<evidence type="ECO:0000313" key="20">
    <source>
        <dbReference type="Proteomes" id="UP000007110"/>
    </source>
</evidence>
<keyword evidence="14" id="KW-0012">Acyltransferase</keyword>
<evidence type="ECO:0000256" key="10">
    <source>
        <dbReference type="ARBA" id="ARBA00022989"/>
    </source>
</evidence>
<dbReference type="InterPro" id="IPR023213">
    <property type="entry name" value="CAT-like_dom_sf"/>
</dbReference>
<dbReference type="EC" id="2.3.1.21" evidence="5"/>
<dbReference type="GO" id="GO:0004095">
    <property type="term" value="F:carnitine O-palmitoyltransferase activity"/>
    <property type="evidence" value="ECO:0000318"/>
    <property type="project" value="GO_Central"/>
</dbReference>
<comment type="catalytic activity">
    <reaction evidence="15">
        <text>(R)-carnitine + hexadecanoyl-CoA = O-hexadecanoyl-(R)-carnitine + CoA</text>
        <dbReference type="Rhea" id="RHEA:12661"/>
        <dbReference type="ChEBI" id="CHEBI:16347"/>
        <dbReference type="ChEBI" id="CHEBI:17490"/>
        <dbReference type="ChEBI" id="CHEBI:57287"/>
        <dbReference type="ChEBI" id="CHEBI:57379"/>
        <dbReference type="EC" id="2.3.1.21"/>
    </reaction>
    <physiologicalReaction direction="left-to-right" evidence="15">
        <dbReference type="Rhea" id="RHEA:12662"/>
    </physiologicalReaction>
</comment>
<dbReference type="FunFam" id="3.30.559.10:FF:000002">
    <property type="entry name" value="carnitine O-palmitoyltransferase 1, liver isoform"/>
    <property type="match status" value="1"/>
</dbReference>
<accession>A0A7M7MYZ5</accession>
<dbReference type="EnsemblMetazoa" id="XM_030972386">
    <property type="protein sequence ID" value="XP_030828246"/>
    <property type="gene ID" value="LOC577934"/>
</dbReference>
<dbReference type="InterPro" id="IPR000542">
    <property type="entry name" value="Carn_acyl_trans"/>
</dbReference>
<evidence type="ECO:0000256" key="14">
    <source>
        <dbReference type="ARBA" id="ARBA00023315"/>
    </source>
</evidence>
<evidence type="ECO:0000256" key="9">
    <source>
        <dbReference type="ARBA" id="ARBA00022832"/>
    </source>
</evidence>
<keyword evidence="20" id="KW-1185">Reference proteome</keyword>
<dbReference type="GO" id="GO:0005739">
    <property type="term" value="C:mitochondrion"/>
    <property type="evidence" value="ECO:0000318"/>
    <property type="project" value="GO_Central"/>
</dbReference>
<organism evidence="19 20">
    <name type="scientific">Strongylocentrotus purpuratus</name>
    <name type="common">Purple sea urchin</name>
    <dbReference type="NCBI Taxonomy" id="7668"/>
    <lineage>
        <taxon>Eukaryota</taxon>
        <taxon>Metazoa</taxon>
        <taxon>Echinodermata</taxon>
        <taxon>Eleutherozoa</taxon>
        <taxon>Echinozoa</taxon>
        <taxon>Echinoidea</taxon>
        <taxon>Euechinoidea</taxon>
        <taxon>Echinacea</taxon>
        <taxon>Camarodonta</taxon>
        <taxon>Echinidea</taxon>
        <taxon>Strongylocentrotidae</taxon>
        <taxon>Strongylocentrotus</taxon>
    </lineage>
</organism>
<sequence length="772" mass="89120">MAEARSAADETEPKVDYFTSTRENTWESRFEKYKRSSVRNLYRTRNLIMNGLWPTSPWNLCIAIISISFIMMINISFLQPIHDALWRVASSLNICEGLPEFTQVAIVSTTVGVVYFILLIHFRRLLMRVLLKYRRWMYEPPRQLSNTTKVWGLILRMICSRHPTTYSQQMCLPRQPVPALETTIAKFLESVEHLIDEEEFEKLKCQAKAFEAGDGPKMQKLLQLKSWWASNYVTDWWEKYVYLSSREAIPMYSNYYCLDFCNFQPTLNQAARSAMVIHREMLFKMELEREKLQPIWVRNTIPMCMSQYERCLSTTRIPGEECDEIVHYDLSKHVVVFRKGLYYKVDTHNSQGKLISAFAIQKQIEWIIEDADKREDSEEAKAGYYLASLTTMKRNEWFKIRRHWFGSGVNAQSLEILESSIFLLSLETTSWPDMSSRGKYSMSGDGSSIWFDKCFHILVFADGKIGANIEHSWGDGLVTAHMFEYSLMEEHLDPSLYTPEGSCAPPKDRASRTGHEPQPMVWEVDNILSKIILEAKDIHVKKVADIDHVVVYTDDCGKGFMKTVKLSPDGFIQAALQLAYYRDSAGKHALTYESCALRLYREGRTETVRSFSKECKEYVLAMENEKMSKKEKQMYLERSIAKHQEMFRGCMNAEGVDRHLFALFVACKGSNLECDFLKHALTLPWTLSTSQIPQNQILGRVNVNAPGYKDKACPGGGFAPVSDQGYGIAYMIPEDTRIFFHVSSKHSCPTTNSQRYVNHLLQVLADMKALFE</sequence>
<evidence type="ECO:0000256" key="17">
    <source>
        <dbReference type="SAM" id="Phobius"/>
    </source>
</evidence>
<evidence type="ECO:0000256" key="4">
    <source>
        <dbReference type="ARBA" id="ARBA00005232"/>
    </source>
</evidence>
<dbReference type="InParanoid" id="A0A7M7MYZ5"/>
<proteinExistence type="inferred from homology"/>
<evidence type="ECO:0000313" key="19">
    <source>
        <dbReference type="EnsemblMetazoa" id="XP_030828246"/>
    </source>
</evidence>
<feature type="domain" description="Choline/carnitine acyltransferase" evidence="18">
    <location>
        <begin position="176"/>
        <end position="760"/>
    </location>
</feature>
<comment type="subcellular location">
    <subcellularLocation>
        <location evidence="1">Membrane</location>
        <topology evidence="1">Multi-pass membrane protein</topology>
    </subcellularLocation>
    <subcellularLocation>
        <location evidence="2">Mitochondrion membrane</location>
    </subcellularLocation>
</comment>
<dbReference type="Pfam" id="PF00755">
    <property type="entry name" value="Carn_acyltransf"/>
    <property type="match status" value="1"/>
</dbReference>
<dbReference type="InterPro" id="IPR039551">
    <property type="entry name" value="Cho/carn_acyl_trans"/>
</dbReference>
<evidence type="ECO:0000256" key="5">
    <source>
        <dbReference type="ARBA" id="ARBA00013243"/>
    </source>
</evidence>
<feature type="transmembrane region" description="Helical" evidence="17">
    <location>
        <begin position="101"/>
        <end position="122"/>
    </location>
</feature>
<comment type="similarity">
    <text evidence="4">Belongs to the carnitine/choline acetyltransferase family.</text>
</comment>
<evidence type="ECO:0000256" key="2">
    <source>
        <dbReference type="ARBA" id="ARBA00004325"/>
    </source>
</evidence>
<dbReference type="GO" id="GO:0015909">
    <property type="term" value="P:long-chain fatty acid transport"/>
    <property type="evidence" value="ECO:0007669"/>
    <property type="project" value="UniProtKB-ARBA"/>
</dbReference>
<keyword evidence="12" id="KW-0496">Mitochondrion</keyword>
<evidence type="ECO:0000256" key="1">
    <source>
        <dbReference type="ARBA" id="ARBA00004141"/>
    </source>
</evidence>
<dbReference type="InterPro" id="IPR042231">
    <property type="entry name" value="Cho/carn_acyl_trans_2"/>
</dbReference>
<feature type="transmembrane region" description="Helical" evidence="17">
    <location>
        <begin position="58"/>
        <end position="81"/>
    </location>
</feature>
<keyword evidence="10 17" id="KW-1133">Transmembrane helix</keyword>